<comment type="caution">
    <text evidence="4">The sequence shown here is derived from an EMBL/GenBank/DDBJ whole genome shotgun (WGS) entry which is preliminary data.</text>
</comment>
<keyword evidence="1" id="KW-0805">Transcription regulation</keyword>
<evidence type="ECO:0000256" key="1">
    <source>
        <dbReference type="ARBA" id="ARBA00023015"/>
    </source>
</evidence>
<accession>A0AAP0WQ39</accession>
<dbReference type="Proteomes" id="UP001415857">
    <property type="component" value="Unassembled WGS sequence"/>
</dbReference>
<dbReference type="PANTHER" id="PTHR46196:SF2">
    <property type="entry name" value="TRANSCRIPTION FACTOR BHLH157"/>
    <property type="match status" value="1"/>
</dbReference>
<reference evidence="4 5" key="1">
    <citation type="journal article" date="2024" name="Plant J.">
        <title>Genome sequences and population genomics reveal climatic adaptation and genomic divergence between two closely related sweetgum species.</title>
        <authorList>
            <person name="Xu W.Q."/>
            <person name="Ren C.Q."/>
            <person name="Zhang X.Y."/>
            <person name="Comes H.P."/>
            <person name="Liu X.H."/>
            <person name="Li Y.G."/>
            <person name="Kettle C.J."/>
            <person name="Jalonen R."/>
            <person name="Gaisberger H."/>
            <person name="Ma Y.Z."/>
            <person name="Qiu Y.X."/>
        </authorList>
    </citation>
    <scope>NUCLEOTIDE SEQUENCE [LARGE SCALE GENOMIC DNA]</scope>
    <source>
        <strain evidence="4">Hangzhou</strain>
    </source>
</reference>
<dbReference type="GO" id="GO:0003700">
    <property type="term" value="F:DNA-binding transcription factor activity"/>
    <property type="evidence" value="ECO:0007669"/>
    <property type="project" value="InterPro"/>
</dbReference>
<protein>
    <recommendedName>
        <fullName evidence="3">Transcription factor MYC/MYB N-terminal domain-containing protein</fullName>
    </recommendedName>
</protein>
<evidence type="ECO:0000313" key="5">
    <source>
        <dbReference type="Proteomes" id="UP001415857"/>
    </source>
</evidence>
<proteinExistence type="predicted"/>
<keyword evidence="5" id="KW-1185">Reference proteome</keyword>
<evidence type="ECO:0000259" key="3">
    <source>
        <dbReference type="Pfam" id="PF14215"/>
    </source>
</evidence>
<gene>
    <name evidence="4" type="ORF">L1049_021804</name>
</gene>
<organism evidence="4 5">
    <name type="scientific">Liquidambar formosana</name>
    <name type="common">Formosan gum</name>
    <dbReference type="NCBI Taxonomy" id="63359"/>
    <lineage>
        <taxon>Eukaryota</taxon>
        <taxon>Viridiplantae</taxon>
        <taxon>Streptophyta</taxon>
        <taxon>Embryophyta</taxon>
        <taxon>Tracheophyta</taxon>
        <taxon>Spermatophyta</taxon>
        <taxon>Magnoliopsida</taxon>
        <taxon>eudicotyledons</taxon>
        <taxon>Gunneridae</taxon>
        <taxon>Pentapetalae</taxon>
        <taxon>Saxifragales</taxon>
        <taxon>Altingiaceae</taxon>
        <taxon>Liquidambar</taxon>
    </lineage>
</organism>
<feature type="domain" description="Transcription factor MYC/MYB N-terminal" evidence="3">
    <location>
        <begin position="6"/>
        <end position="43"/>
    </location>
</feature>
<evidence type="ECO:0000313" key="4">
    <source>
        <dbReference type="EMBL" id="KAK9274555.1"/>
    </source>
</evidence>
<evidence type="ECO:0000256" key="2">
    <source>
        <dbReference type="ARBA" id="ARBA00023163"/>
    </source>
</evidence>
<dbReference type="InterPro" id="IPR043561">
    <property type="entry name" value="LHW-like"/>
</dbReference>
<dbReference type="InterPro" id="IPR025610">
    <property type="entry name" value="MYC/MYB_N"/>
</dbReference>
<feature type="domain" description="Transcription factor MYC/MYB N-terminal" evidence="3">
    <location>
        <begin position="51"/>
        <end position="138"/>
    </location>
</feature>
<name>A0AAP0WQ39_LIQFO</name>
<dbReference type="PANTHER" id="PTHR46196">
    <property type="entry name" value="TRANSCRIPTION FACTOR BHLH155-LIKE ISOFORM X1-RELATED"/>
    <property type="match status" value="1"/>
</dbReference>
<dbReference type="EMBL" id="JBBPBK010000011">
    <property type="protein sequence ID" value="KAK9274555.1"/>
    <property type="molecule type" value="Genomic_DNA"/>
</dbReference>
<dbReference type="Pfam" id="PF14215">
    <property type="entry name" value="bHLH-MYC_N"/>
    <property type="match status" value="2"/>
</dbReference>
<sequence length="142" mass="16224">MESAVKKTLKSLCCSNGWSYGVFWRFDQRNCMLLTLEDAYYEEQMRVVMDNMLQQVQLLGEGIIGQAAFTGKHRWMFSDTHSGEWNLGSAEREDIFQDDYEIQNQFSSGIKTIAVISVGPRGVVQFGSTQKILERVDFFGSN</sequence>
<keyword evidence="2" id="KW-0804">Transcription</keyword>
<dbReference type="AlphaFoldDB" id="A0AAP0WQ39"/>